<gene>
    <name evidence="2" type="ORF">GCM10011611_28620</name>
</gene>
<dbReference type="Proteomes" id="UP000646365">
    <property type="component" value="Unassembled WGS sequence"/>
</dbReference>
<feature type="transmembrane region" description="Helical" evidence="1">
    <location>
        <begin position="68"/>
        <end position="89"/>
    </location>
</feature>
<keyword evidence="1" id="KW-0812">Transmembrane</keyword>
<dbReference type="AlphaFoldDB" id="A0A8J2YUN4"/>
<dbReference type="EMBL" id="BMJQ01000007">
    <property type="protein sequence ID" value="GGF20836.1"/>
    <property type="molecule type" value="Genomic_DNA"/>
</dbReference>
<organism evidence="2 3">
    <name type="scientific">Aliidongia dinghuensis</name>
    <dbReference type="NCBI Taxonomy" id="1867774"/>
    <lineage>
        <taxon>Bacteria</taxon>
        <taxon>Pseudomonadati</taxon>
        <taxon>Pseudomonadota</taxon>
        <taxon>Alphaproteobacteria</taxon>
        <taxon>Rhodospirillales</taxon>
        <taxon>Dongiaceae</taxon>
        <taxon>Aliidongia</taxon>
    </lineage>
</organism>
<keyword evidence="1" id="KW-0472">Membrane</keyword>
<evidence type="ECO:0000313" key="2">
    <source>
        <dbReference type="EMBL" id="GGF20836.1"/>
    </source>
</evidence>
<name>A0A8J2YUN4_9PROT</name>
<proteinExistence type="predicted"/>
<sequence>MNLNQATALVLHVILVIVGFVFALFGAIELWLRHLLARGGIHGHIATAALIVAAIVFFIGAIRLLGGALQLLILAFLFLFALQVLFAIAPV</sequence>
<keyword evidence="1" id="KW-1133">Transmembrane helix</keyword>
<feature type="transmembrane region" description="Helical" evidence="1">
    <location>
        <begin position="6"/>
        <end position="32"/>
    </location>
</feature>
<accession>A0A8J2YUN4</accession>
<feature type="transmembrane region" description="Helical" evidence="1">
    <location>
        <begin position="44"/>
        <end position="62"/>
    </location>
</feature>
<evidence type="ECO:0000313" key="3">
    <source>
        <dbReference type="Proteomes" id="UP000646365"/>
    </source>
</evidence>
<reference evidence="2" key="1">
    <citation type="journal article" date="2014" name="Int. J. Syst. Evol. Microbiol.">
        <title>Complete genome sequence of Corynebacterium casei LMG S-19264T (=DSM 44701T), isolated from a smear-ripened cheese.</title>
        <authorList>
            <consortium name="US DOE Joint Genome Institute (JGI-PGF)"/>
            <person name="Walter F."/>
            <person name="Albersmeier A."/>
            <person name="Kalinowski J."/>
            <person name="Ruckert C."/>
        </authorList>
    </citation>
    <scope>NUCLEOTIDE SEQUENCE</scope>
    <source>
        <strain evidence="2">CGMCC 1.15725</strain>
    </source>
</reference>
<protein>
    <submittedName>
        <fullName evidence="2">Uncharacterized protein</fullName>
    </submittedName>
</protein>
<reference evidence="2" key="2">
    <citation type="submission" date="2020-09" db="EMBL/GenBank/DDBJ databases">
        <authorList>
            <person name="Sun Q."/>
            <person name="Zhou Y."/>
        </authorList>
    </citation>
    <scope>NUCLEOTIDE SEQUENCE</scope>
    <source>
        <strain evidence="2">CGMCC 1.15725</strain>
    </source>
</reference>
<dbReference type="RefSeq" id="WP_189046866.1">
    <property type="nucleotide sequence ID" value="NZ_BMJQ01000007.1"/>
</dbReference>
<evidence type="ECO:0000256" key="1">
    <source>
        <dbReference type="SAM" id="Phobius"/>
    </source>
</evidence>
<comment type="caution">
    <text evidence="2">The sequence shown here is derived from an EMBL/GenBank/DDBJ whole genome shotgun (WGS) entry which is preliminary data.</text>
</comment>
<keyword evidence="3" id="KW-1185">Reference proteome</keyword>